<keyword evidence="6 9" id="KW-1133">Transmembrane helix</keyword>
<evidence type="ECO:0000256" key="2">
    <source>
        <dbReference type="ARBA" id="ARBA00009749"/>
    </source>
</evidence>
<feature type="transmembrane region" description="Helical" evidence="9">
    <location>
        <begin position="435"/>
        <end position="452"/>
    </location>
</feature>
<dbReference type="InterPro" id="IPR036739">
    <property type="entry name" value="SLC41_membr_dom_sf"/>
</dbReference>
<evidence type="ECO:0000256" key="9">
    <source>
        <dbReference type="RuleBase" id="RU362011"/>
    </source>
</evidence>
<organism evidence="11 12">
    <name type="scientific">Ornithinibacillus halotolerans</name>
    <dbReference type="NCBI Taxonomy" id="1274357"/>
    <lineage>
        <taxon>Bacteria</taxon>
        <taxon>Bacillati</taxon>
        <taxon>Bacillota</taxon>
        <taxon>Bacilli</taxon>
        <taxon>Bacillales</taxon>
        <taxon>Bacillaceae</taxon>
        <taxon>Ornithinibacillus</taxon>
    </lineage>
</organism>
<dbReference type="SUPFAM" id="SSF161093">
    <property type="entry name" value="MgtE membrane domain-like"/>
    <property type="match status" value="1"/>
</dbReference>
<dbReference type="CDD" id="cd04606">
    <property type="entry name" value="CBS_pair_Mg_transporter"/>
    <property type="match status" value="1"/>
</dbReference>
<comment type="function">
    <text evidence="9">Acts as a magnesium transporter.</text>
</comment>
<name>A0A916RWW9_9BACI</name>
<keyword evidence="9" id="KW-0479">Metal-binding</keyword>
<dbReference type="RefSeq" id="WP_188384298.1">
    <property type="nucleotide sequence ID" value="NZ_BMEY01000007.1"/>
</dbReference>
<dbReference type="Gene3D" id="1.10.357.20">
    <property type="entry name" value="SLC41 divalent cation transporters, integral membrane domain"/>
    <property type="match status" value="1"/>
</dbReference>
<dbReference type="GO" id="GO:0005886">
    <property type="term" value="C:plasma membrane"/>
    <property type="evidence" value="ECO:0007669"/>
    <property type="project" value="UniProtKB-SubCell"/>
</dbReference>
<dbReference type="PROSITE" id="PS51371">
    <property type="entry name" value="CBS"/>
    <property type="match status" value="2"/>
</dbReference>
<feature type="domain" description="CBS" evidence="10">
    <location>
        <begin position="205"/>
        <end position="261"/>
    </location>
</feature>
<feature type="transmembrane region" description="Helical" evidence="9">
    <location>
        <begin position="388"/>
        <end position="414"/>
    </location>
</feature>
<reference evidence="11" key="1">
    <citation type="journal article" date="2014" name="Int. J. Syst. Evol. Microbiol.">
        <title>Complete genome sequence of Corynebacterium casei LMG S-19264T (=DSM 44701T), isolated from a smear-ripened cheese.</title>
        <authorList>
            <consortium name="US DOE Joint Genome Institute (JGI-PGF)"/>
            <person name="Walter F."/>
            <person name="Albersmeier A."/>
            <person name="Kalinowski J."/>
            <person name="Ruckert C."/>
        </authorList>
    </citation>
    <scope>NUCLEOTIDE SEQUENCE</scope>
    <source>
        <strain evidence="11">CGMCC 1.12408</strain>
    </source>
</reference>
<evidence type="ECO:0000256" key="4">
    <source>
        <dbReference type="ARBA" id="ARBA00022692"/>
    </source>
</evidence>
<dbReference type="Pfam" id="PF03448">
    <property type="entry name" value="MgtE_N"/>
    <property type="match status" value="1"/>
</dbReference>
<dbReference type="Pfam" id="PF00571">
    <property type="entry name" value="CBS"/>
    <property type="match status" value="2"/>
</dbReference>
<dbReference type="PANTHER" id="PTHR43773">
    <property type="entry name" value="MAGNESIUM TRANSPORTER MGTE"/>
    <property type="match status" value="1"/>
</dbReference>
<evidence type="ECO:0000256" key="6">
    <source>
        <dbReference type="ARBA" id="ARBA00022989"/>
    </source>
</evidence>
<accession>A0A916RWW9</accession>
<comment type="subunit">
    <text evidence="9">Homodimer.</text>
</comment>
<dbReference type="Pfam" id="PF01769">
    <property type="entry name" value="MgtE"/>
    <property type="match status" value="1"/>
</dbReference>
<dbReference type="PANTHER" id="PTHR43773:SF1">
    <property type="entry name" value="MAGNESIUM TRANSPORTER MGTE"/>
    <property type="match status" value="1"/>
</dbReference>
<proteinExistence type="inferred from homology"/>
<comment type="caution">
    <text evidence="11">The sequence shown here is derived from an EMBL/GenBank/DDBJ whole genome shotgun (WGS) entry which is preliminary data.</text>
</comment>
<keyword evidence="5 9" id="KW-0460">Magnesium</keyword>
<keyword evidence="4 9" id="KW-0812">Transmembrane</keyword>
<feature type="domain" description="CBS" evidence="10">
    <location>
        <begin position="141"/>
        <end position="203"/>
    </location>
</feature>
<dbReference type="InterPro" id="IPR046342">
    <property type="entry name" value="CBS_dom_sf"/>
</dbReference>
<keyword evidence="9" id="KW-1003">Cell membrane</keyword>
<evidence type="ECO:0000256" key="7">
    <source>
        <dbReference type="ARBA" id="ARBA00023136"/>
    </source>
</evidence>
<feature type="transmembrane region" description="Helical" evidence="9">
    <location>
        <begin position="319"/>
        <end position="340"/>
    </location>
</feature>
<dbReference type="InterPro" id="IPR006669">
    <property type="entry name" value="MgtE_transporter"/>
</dbReference>
<feature type="transmembrane region" description="Helical" evidence="9">
    <location>
        <begin position="287"/>
        <end position="307"/>
    </location>
</feature>
<dbReference type="Proteomes" id="UP000613512">
    <property type="component" value="Unassembled WGS sequence"/>
</dbReference>
<keyword evidence="3 9" id="KW-0813">Transport</keyword>
<evidence type="ECO:0000256" key="1">
    <source>
        <dbReference type="ARBA" id="ARBA00004141"/>
    </source>
</evidence>
<dbReference type="InterPro" id="IPR000644">
    <property type="entry name" value="CBS_dom"/>
</dbReference>
<reference evidence="11" key="2">
    <citation type="submission" date="2020-09" db="EMBL/GenBank/DDBJ databases">
        <authorList>
            <person name="Sun Q."/>
            <person name="Zhou Y."/>
        </authorList>
    </citation>
    <scope>NUCLEOTIDE SEQUENCE</scope>
    <source>
        <strain evidence="11">CGMCC 1.12408</strain>
    </source>
</reference>
<dbReference type="Gene3D" id="1.25.60.10">
    <property type="entry name" value="MgtE N-terminal domain-like"/>
    <property type="match status" value="1"/>
</dbReference>
<dbReference type="AlphaFoldDB" id="A0A916RWW9"/>
<dbReference type="SUPFAM" id="SSF158791">
    <property type="entry name" value="MgtE N-terminal domain-like"/>
    <property type="match status" value="1"/>
</dbReference>
<protein>
    <recommendedName>
        <fullName evidence="9">Magnesium transporter MgtE</fullName>
    </recommendedName>
</protein>
<dbReference type="SMART" id="SM00924">
    <property type="entry name" value="MgtE_N"/>
    <property type="match status" value="1"/>
</dbReference>
<comment type="subcellular location">
    <subcellularLocation>
        <location evidence="9">Cell membrane</location>
        <topology evidence="9">Multi-pass membrane protein</topology>
    </subcellularLocation>
    <subcellularLocation>
        <location evidence="1">Membrane</location>
        <topology evidence="1">Multi-pass membrane protein</topology>
    </subcellularLocation>
</comment>
<dbReference type="InterPro" id="IPR038076">
    <property type="entry name" value="MgtE_N_sf"/>
</dbReference>
<keyword evidence="12" id="KW-1185">Reference proteome</keyword>
<gene>
    <name evidence="11" type="ORF">GCM10008025_17390</name>
</gene>
<comment type="similarity">
    <text evidence="2 9">Belongs to the SLC41A transporter family.</text>
</comment>
<evidence type="ECO:0000313" key="11">
    <source>
        <dbReference type="EMBL" id="GGA74146.1"/>
    </source>
</evidence>
<dbReference type="Gene3D" id="3.10.580.10">
    <property type="entry name" value="CBS-domain"/>
    <property type="match status" value="1"/>
</dbReference>
<sequence length="453" mass="50595">MENLDEKIEVHFEKLKESLANENINAFRTNFLDMHPYDQAEFFIEIEPSDRMLIYSYLSPEELAAMMEHIELEDIQPFFVEMDLNYASMVLGEMATDDAVDILNEMDKDKVVSYLTIMDEEEADEIKDLLHYEEKTAGSIMTTEFISVNKTQTVKETMVQLKKEGPDAETIYYLYVVDEEKKLVGVLSLRDLIISDDDVKIAELLNENVFYVSVAEDQEEVAQIMRDYDFLAVPVVDFQKHLLGIITVDDILDVIDEEASEDYSLLAGISDVDRPDINPLTAAKKRLPWLIILLFLGLLTASLIGQFEETLSKVTILSIFIPLIAGMAGNTGTQALAVAVRGLATGEYETDGKFKLILREAGTGLITGTVCGLIITIVIFLWQQNLYLGILVGLSIMATLIIATLAGSLIPLLMHRMNIDPAVASGPFITTINDIISVLIYFGLATTFMGLLL</sequence>
<dbReference type="SMART" id="SM00116">
    <property type="entry name" value="CBS"/>
    <property type="match status" value="2"/>
</dbReference>
<evidence type="ECO:0000256" key="8">
    <source>
        <dbReference type="PROSITE-ProRule" id="PRU00703"/>
    </source>
</evidence>
<keyword evidence="7 9" id="KW-0472">Membrane</keyword>
<dbReference type="NCBIfam" id="TIGR00400">
    <property type="entry name" value="mgtE"/>
    <property type="match status" value="1"/>
</dbReference>
<dbReference type="InterPro" id="IPR006668">
    <property type="entry name" value="Mg_transptr_MgtE_intracell_dom"/>
</dbReference>
<dbReference type="EMBL" id="BMEY01000007">
    <property type="protein sequence ID" value="GGA74146.1"/>
    <property type="molecule type" value="Genomic_DNA"/>
</dbReference>
<evidence type="ECO:0000259" key="10">
    <source>
        <dbReference type="PROSITE" id="PS51371"/>
    </source>
</evidence>
<dbReference type="InterPro" id="IPR006667">
    <property type="entry name" value="SLC41_membr_dom"/>
</dbReference>
<evidence type="ECO:0000256" key="3">
    <source>
        <dbReference type="ARBA" id="ARBA00022448"/>
    </source>
</evidence>
<evidence type="ECO:0000256" key="5">
    <source>
        <dbReference type="ARBA" id="ARBA00022842"/>
    </source>
</evidence>
<evidence type="ECO:0000313" key="12">
    <source>
        <dbReference type="Proteomes" id="UP000613512"/>
    </source>
</evidence>
<dbReference type="SUPFAM" id="SSF54631">
    <property type="entry name" value="CBS-domain pair"/>
    <property type="match status" value="1"/>
</dbReference>
<dbReference type="GO" id="GO:0046872">
    <property type="term" value="F:metal ion binding"/>
    <property type="evidence" value="ECO:0007669"/>
    <property type="project" value="UniProtKB-KW"/>
</dbReference>
<dbReference type="GO" id="GO:0015095">
    <property type="term" value="F:magnesium ion transmembrane transporter activity"/>
    <property type="evidence" value="ECO:0007669"/>
    <property type="project" value="UniProtKB-UniRule"/>
</dbReference>
<feature type="transmembrane region" description="Helical" evidence="9">
    <location>
        <begin position="361"/>
        <end position="382"/>
    </location>
</feature>
<keyword evidence="8" id="KW-0129">CBS domain</keyword>